<gene>
    <name evidence="2" type="ORF">VFH_III071040</name>
</gene>
<evidence type="ECO:0000313" key="2">
    <source>
        <dbReference type="EMBL" id="CAI8603100.1"/>
    </source>
</evidence>
<dbReference type="EMBL" id="OX451738">
    <property type="protein sequence ID" value="CAI8603100.1"/>
    <property type="molecule type" value="Genomic_DNA"/>
</dbReference>
<organism evidence="2 3">
    <name type="scientific">Vicia faba</name>
    <name type="common">Broad bean</name>
    <name type="synonym">Faba vulgaris</name>
    <dbReference type="NCBI Taxonomy" id="3906"/>
    <lineage>
        <taxon>Eukaryota</taxon>
        <taxon>Viridiplantae</taxon>
        <taxon>Streptophyta</taxon>
        <taxon>Embryophyta</taxon>
        <taxon>Tracheophyta</taxon>
        <taxon>Spermatophyta</taxon>
        <taxon>Magnoliopsida</taxon>
        <taxon>eudicotyledons</taxon>
        <taxon>Gunneridae</taxon>
        <taxon>Pentapetalae</taxon>
        <taxon>rosids</taxon>
        <taxon>fabids</taxon>
        <taxon>Fabales</taxon>
        <taxon>Fabaceae</taxon>
        <taxon>Papilionoideae</taxon>
        <taxon>50 kb inversion clade</taxon>
        <taxon>NPAAA clade</taxon>
        <taxon>Hologalegina</taxon>
        <taxon>IRL clade</taxon>
        <taxon>Fabeae</taxon>
        <taxon>Vicia</taxon>
    </lineage>
</organism>
<sequence length="113" mass="12675">MKLRIDTVTTSTSLSISFTHNLTLFFFHGQTHSHQSSPFSSQINKHVNIFKPNFSQKSLSTQHLTLTQQVLPLSNTFISPKSFPFSNGQDCSISQYNSPHTHNSNSIDLPTPL</sequence>
<evidence type="ECO:0000256" key="1">
    <source>
        <dbReference type="SAM" id="MobiDB-lite"/>
    </source>
</evidence>
<keyword evidence="3" id="KW-1185">Reference proteome</keyword>
<name>A0AAV0ZXI3_VICFA</name>
<protein>
    <submittedName>
        <fullName evidence="2">Uncharacterized protein</fullName>
    </submittedName>
</protein>
<evidence type="ECO:0000313" key="3">
    <source>
        <dbReference type="Proteomes" id="UP001157006"/>
    </source>
</evidence>
<accession>A0AAV0ZXI3</accession>
<dbReference type="Proteomes" id="UP001157006">
    <property type="component" value="Chromosome 3"/>
</dbReference>
<feature type="region of interest" description="Disordered" evidence="1">
    <location>
        <begin position="94"/>
        <end position="113"/>
    </location>
</feature>
<dbReference type="AlphaFoldDB" id="A0AAV0ZXI3"/>
<reference evidence="2 3" key="1">
    <citation type="submission" date="2023-01" db="EMBL/GenBank/DDBJ databases">
        <authorList>
            <person name="Kreplak J."/>
        </authorList>
    </citation>
    <scope>NUCLEOTIDE SEQUENCE [LARGE SCALE GENOMIC DNA]</scope>
</reference>
<proteinExistence type="predicted"/>